<evidence type="ECO:0000313" key="2">
    <source>
        <dbReference type="Proteomes" id="UP001151081"/>
    </source>
</evidence>
<dbReference type="EMBL" id="JAGTJJ010000017">
    <property type="protein sequence ID" value="MDC3983894.1"/>
    <property type="molecule type" value="Genomic_DNA"/>
</dbReference>
<keyword evidence="2" id="KW-1185">Reference proteome</keyword>
<dbReference type="Pfam" id="PF11288">
    <property type="entry name" value="DUF3089"/>
    <property type="match status" value="1"/>
</dbReference>
<protein>
    <submittedName>
        <fullName evidence="1">DUF3089 domain-containing protein</fullName>
    </submittedName>
</protein>
<sequence length="366" mass="39608">MRWRRVLLIVALLCAVSLVISFLTLDRWLYVALDPGPFEPSAAPAAPNYAEPSAWAALPTLDDDADVSLPELPALGPGVAKADVFYVHPTTIVGTQWNMPIDDPAVVKATARGATLIQASAFNACCAVYAPRYRQASGKAFVHPSPDGDRAIDLAYGDVAAAFASFLERRGEGRPFILASHSQGTVLAARLLREKIWGKPIGKHLVVAYLIGGPISRQTIGEDIPVCASEEQGGCVVGWNARGPHYERNDLEFKDAPSATRICVNPLTWKTDGAAAPASQNQGAVFFDAEPPAVLPAFADAACREDGNMWISQLDRMPARDFASGLLLWTMGPENYHPIEYQLYYVNLRKNAVRRVEAFQAAHASP</sequence>
<gene>
    <name evidence="1" type="ORF">KEG57_25515</name>
</gene>
<proteinExistence type="predicted"/>
<dbReference type="InterPro" id="IPR021440">
    <property type="entry name" value="DUF3089"/>
</dbReference>
<comment type="caution">
    <text evidence="1">The sequence shown here is derived from an EMBL/GenBank/DDBJ whole genome shotgun (WGS) entry which is preliminary data.</text>
</comment>
<dbReference type="Proteomes" id="UP001151081">
    <property type="component" value="Unassembled WGS sequence"/>
</dbReference>
<name>A0A9X3X545_9BACT</name>
<reference evidence="1 2" key="1">
    <citation type="submission" date="2021-04" db="EMBL/GenBank/DDBJ databases">
        <title>Genome analysis of Polyangium sp.</title>
        <authorList>
            <person name="Li Y."/>
            <person name="Wang J."/>
        </authorList>
    </citation>
    <scope>NUCLEOTIDE SEQUENCE [LARGE SCALE GENOMIC DNA]</scope>
    <source>
        <strain evidence="1 2">SDU14</strain>
    </source>
</reference>
<dbReference type="RefSeq" id="WP_272428884.1">
    <property type="nucleotide sequence ID" value="NZ_JAGTJJ010000017.1"/>
</dbReference>
<dbReference type="AlphaFoldDB" id="A0A9X3X545"/>
<dbReference type="SUPFAM" id="SSF53474">
    <property type="entry name" value="alpha/beta-Hydrolases"/>
    <property type="match status" value="1"/>
</dbReference>
<organism evidence="1 2">
    <name type="scientific">Polyangium jinanense</name>
    <dbReference type="NCBI Taxonomy" id="2829994"/>
    <lineage>
        <taxon>Bacteria</taxon>
        <taxon>Pseudomonadati</taxon>
        <taxon>Myxococcota</taxon>
        <taxon>Polyangia</taxon>
        <taxon>Polyangiales</taxon>
        <taxon>Polyangiaceae</taxon>
        <taxon>Polyangium</taxon>
    </lineage>
</organism>
<accession>A0A9X3X545</accession>
<evidence type="ECO:0000313" key="1">
    <source>
        <dbReference type="EMBL" id="MDC3983894.1"/>
    </source>
</evidence>
<dbReference type="InterPro" id="IPR029058">
    <property type="entry name" value="AB_hydrolase_fold"/>
</dbReference>